<dbReference type="InterPro" id="IPR008271">
    <property type="entry name" value="Ser/Thr_kinase_AS"/>
</dbReference>
<dbReference type="FunFam" id="1.10.510.10:FF:000571">
    <property type="entry name" value="Maternal embryonic leucine zipper kinase"/>
    <property type="match status" value="1"/>
</dbReference>
<keyword evidence="4 10" id="KW-0547">Nucleotide-binding</keyword>
<feature type="active site" description="Proton acceptor" evidence="9">
    <location>
        <position position="135"/>
    </location>
</feature>
<keyword evidence="17" id="KW-1185">Reference proteome</keyword>
<dbReference type="PROSITE" id="PS00107">
    <property type="entry name" value="PROTEIN_KINASE_ATP"/>
    <property type="match status" value="1"/>
</dbReference>
<evidence type="ECO:0000256" key="4">
    <source>
        <dbReference type="ARBA" id="ARBA00022741"/>
    </source>
</evidence>
<dbReference type="Proteomes" id="UP000614601">
    <property type="component" value="Unassembled WGS sequence"/>
</dbReference>
<dbReference type="Gene3D" id="1.10.510.10">
    <property type="entry name" value="Transferase(Phosphotransferase) domain 1"/>
    <property type="match status" value="1"/>
</dbReference>
<accession>A0A811KMH7</accession>
<dbReference type="InterPro" id="IPR017441">
    <property type="entry name" value="Protein_kinase_ATP_BS"/>
</dbReference>
<organism evidence="16 17">
    <name type="scientific">Bursaphelenchus okinawaensis</name>
    <dbReference type="NCBI Taxonomy" id="465554"/>
    <lineage>
        <taxon>Eukaryota</taxon>
        <taxon>Metazoa</taxon>
        <taxon>Ecdysozoa</taxon>
        <taxon>Nematoda</taxon>
        <taxon>Chromadorea</taxon>
        <taxon>Rhabditida</taxon>
        <taxon>Tylenchina</taxon>
        <taxon>Tylenchomorpha</taxon>
        <taxon>Aphelenchoidea</taxon>
        <taxon>Aphelenchoididae</taxon>
        <taxon>Bursaphelenchus</taxon>
    </lineage>
</organism>
<dbReference type="InterPro" id="IPR030616">
    <property type="entry name" value="Aur-like"/>
</dbReference>
<evidence type="ECO:0000256" key="3">
    <source>
        <dbReference type="ARBA" id="ARBA00022679"/>
    </source>
</evidence>
<dbReference type="InterPro" id="IPR011009">
    <property type="entry name" value="Kinase-like_dom_sf"/>
</dbReference>
<evidence type="ECO:0000313" key="17">
    <source>
        <dbReference type="Proteomes" id="UP000614601"/>
    </source>
</evidence>
<dbReference type="Proteomes" id="UP000783686">
    <property type="component" value="Unassembled WGS sequence"/>
</dbReference>
<evidence type="ECO:0000256" key="1">
    <source>
        <dbReference type="ARBA" id="ARBA00001946"/>
    </source>
</evidence>
<dbReference type="Pfam" id="PF00069">
    <property type="entry name" value="Pkinase"/>
    <property type="match status" value="1"/>
</dbReference>
<feature type="cross-link" description="Glycyl lysine isopeptide (Lys-Gly) (interchain with G-Cter in SUMO2)" evidence="11">
    <location>
        <position position="137"/>
    </location>
</feature>
<dbReference type="FunFam" id="3.30.200.20:FF:000042">
    <property type="entry name" value="Aurora kinase A"/>
    <property type="match status" value="1"/>
</dbReference>
<evidence type="ECO:0000256" key="11">
    <source>
        <dbReference type="PIRSR" id="PIRSR630616-3"/>
    </source>
</evidence>
<feature type="binding site" evidence="10">
    <location>
        <begin position="90"/>
        <end position="92"/>
    </location>
    <ligand>
        <name>ATP</name>
        <dbReference type="ChEBI" id="CHEBI:30616"/>
    </ligand>
</feature>
<evidence type="ECO:0000259" key="15">
    <source>
        <dbReference type="PROSITE" id="PS50011"/>
    </source>
</evidence>
<feature type="binding site" evidence="10">
    <location>
        <position position="152"/>
    </location>
    <ligand>
        <name>ATP</name>
        <dbReference type="ChEBI" id="CHEBI:30616"/>
    </ligand>
</feature>
<evidence type="ECO:0000256" key="5">
    <source>
        <dbReference type="ARBA" id="ARBA00022777"/>
    </source>
</evidence>
<evidence type="ECO:0000256" key="14">
    <source>
        <dbReference type="RuleBase" id="RU367134"/>
    </source>
</evidence>
<name>A0A811KMH7_9BILA</name>
<evidence type="ECO:0000256" key="6">
    <source>
        <dbReference type="ARBA" id="ARBA00022840"/>
    </source>
</evidence>
<evidence type="ECO:0000256" key="9">
    <source>
        <dbReference type="PIRSR" id="PIRSR630616-1"/>
    </source>
</evidence>
<dbReference type="EC" id="2.7.11.1" evidence="14"/>
<comment type="cofactor">
    <cofactor evidence="1">
        <name>Mg(2+)</name>
        <dbReference type="ChEBI" id="CHEBI:18420"/>
    </cofactor>
</comment>
<dbReference type="PROSITE" id="PS50011">
    <property type="entry name" value="PROTEIN_KINASE_DOM"/>
    <property type="match status" value="1"/>
</dbReference>
<dbReference type="AlphaFoldDB" id="A0A811KMH7"/>
<keyword evidence="2 13" id="KW-0723">Serine/threonine-protein kinase</keyword>
<evidence type="ECO:0000256" key="7">
    <source>
        <dbReference type="ARBA" id="ARBA00047899"/>
    </source>
</evidence>
<feature type="binding site" evidence="10 12">
    <location>
        <position position="42"/>
    </location>
    <ligand>
        <name>ATP</name>
        <dbReference type="ChEBI" id="CHEBI:30616"/>
    </ligand>
</feature>
<evidence type="ECO:0000256" key="12">
    <source>
        <dbReference type="PROSITE-ProRule" id="PRU10141"/>
    </source>
</evidence>
<dbReference type="PANTHER" id="PTHR24350">
    <property type="entry name" value="SERINE/THREONINE-PROTEIN KINASE IAL-RELATED"/>
    <property type="match status" value="1"/>
</dbReference>
<dbReference type="GO" id="GO:0004674">
    <property type="term" value="F:protein serine/threonine kinase activity"/>
    <property type="evidence" value="ECO:0007669"/>
    <property type="project" value="UniProtKB-KW"/>
</dbReference>
<dbReference type="CDD" id="cd14007">
    <property type="entry name" value="STKc_Aurora"/>
    <property type="match status" value="1"/>
</dbReference>
<comment type="catalytic activity">
    <reaction evidence="7 14">
        <text>L-threonyl-[protein] + ATP = O-phospho-L-threonyl-[protein] + ADP + H(+)</text>
        <dbReference type="Rhea" id="RHEA:46608"/>
        <dbReference type="Rhea" id="RHEA-COMP:11060"/>
        <dbReference type="Rhea" id="RHEA-COMP:11605"/>
        <dbReference type="ChEBI" id="CHEBI:15378"/>
        <dbReference type="ChEBI" id="CHEBI:30013"/>
        <dbReference type="ChEBI" id="CHEBI:30616"/>
        <dbReference type="ChEBI" id="CHEBI:61977"/>
        <dbReference type="ChEBI" id="CHEBI:456216"/>
        <dbReference type="EC" id="2.7.11.1"/>
    </reaction>
</comment>
<keyword evidence="5 14" id="KW-0418">Kinase</keyword>
<protein>
    <recommendedName>
        <fullName evidence="14">Aurora kinase</fullName>
        <ecNumber evidence="14">2.7.11.1</ecNumber>
    </recommendedName>
</protein>
<evidence type="ECO:0000313" key="16">
    <source>
        <dbReference type="EMBL" id="CAD5216084.1"/>
    </source>
</evidence>
<proteinExistence type="inferred from homology"/>
<feature type="binding site" evidence="10">
    <location>
        <begin position="139"/>
        <end position="140"/>
    </location>
    <ligand>
        <name>ATP</name>
        <dbReference type="ChEBI" id="CHEBI:30616"/>
    </ligand>
</feature>
<evidence type="ECO:0000256" key="10">
    <source>
        <dbReference type="PIRSR" id="PIRSR630616-2"/>
    </source>
</evidence>
<dbReference type="EMBL" id="CAJFCW020000003">
    <property type="protein sequence ID" value="CAG9105274.1"/>
    <property type="molecule type" value="Genomic_DNA"/>
</dbReference>
<dbReference type="PIRSF" id="PIRSF000654">
    <property type="entry name" value="Integrin-linked_kinase"/>
    <property type="match status" value="1"/>
</dbReference>
<reference evidence="16" key="1">
    <citation type="submission" date="2020-09" db="EMBL/GenBank/DDBJ databases">
        <authorList>
            <person name="Kikuchi T."/>
        </authorList>
    </citation>
    <scope>NUCLEOTIDE SEQUENCE</scope>
    <source>
        <strain evidence="16">SH1</strain>
    </source>
</reference>
<dbReference type="Gene3D" id="3.30.200.20">
    <property type="entry name" value="Phosphorylase Kinase, domain 1"/>
    <property type="match status" value="1"/>
</dbReference>
<comment type="catalytic activity">
    <reaction evidence="8 14">
        <text>L-seryl-[protein] + ATP = O-phospho-L-seryl-[protein] + ADP + H(+)</text>
        <dbReference type="Rhea" id="RHEA:17989"/>
        <dbReference type="Rhea" id="RHEA-COMP:9863"/>
        <dbReference type="Rhea" id="RHEA-COMP:11604"/>
        <dbReference type="ChEBI" id="CHEBI:15378"/>
        <dbReference type="ChEBI" id="CHEBI:29999"/>
        <dbReference type="ChEBI" id="CHEBI:30616"/>
        <dbReference type="ChEBI" id="CHEBI:83421"/>
        <dbReference type="ChEBI" id="CHEBI:456216"/>
        <dbReference type="EC" id="2.7.11.1"/>
    </reaction>
</comment>
<feature type="binding site" evidence="10">
    <location>
        <position position="23"/>
    </location>
    <ligand>
        <name>ATP</name>
        <dbReference type="ChEBI" id="CHEBI:30616"/>
    </ligand>
</feature>
<evidence type="ECO:0000256" key="13">
    <source>
        <dbReference type="RuleBase" id="RU000304"/>
    </source>
</evidence>
<dbReference type="PROSITE" id="PS00108">
    <property type="entry name" value="PROTEIN_KINASE_ST"/>
    <property type="match status" value="1"/>
</dbReference>
<dbReference type="SMART" id="SM00220">
    <property type="entry name" value="S_TKc"/>
    <property type="match status" value="1"/>
</dbReference>
<gene>
    <name evidence="16" type="ORF">BOKJ2_LOCUS6416</name>
</gene>
<dbReference type="SUPFAM" id="SSF56112">
    <property type="entry name" value="Protein kinase-like (PK-like)"/>
    <property type="match status" value="1"/>
</dbReference>
<comment type="caution">
    <text evidence="16">The sequence shown here is derived from an EMBL/GenBank/DDBJ whole genome shotgun (WGS) entry which is preliminary data.</text>
</comment>
<evidence type="ECO:0000256" key="2">
    <source>
        <dbReference type="ARBA" id="ARBA00022527"/>
    </source>
</evidence>
<feature type="domain" description="Protein kinase" evidence="15">
    <location>
        <begin position="13"/>
        <end position="267"/>
    </location>
</feature>
<keyword evidence="3 14" id="KW-0808">Transferase</keyword>
<sequence>MESQTRHWDLKHFEIGKELGNGRFGTVFLAREAQSMFIVALKVLNKAELTEDIQHQIKREVEIQYHLRHRNIIRLYGYFHDVKRLYLVLEYANHGSIFSHLRKVGHFSVPLASHLFLQLADAITYIHDMDVLHRDIKPENMLLNNKTLKLADFGWACHKKSSRLMTYCGTPDYLAPEMIKVAKEPYDFGIDLWAMGITYFEFLTGRTPFHSHLNSPRNTHLYKNICALNFDVPKDFPKEAWTIVKNLLAKNPVDRTKPGVVMQNSYLIEQAKQIQEDEFPSRVTTRSEVP</sequence>
<comment type="similarity">
    <text evidence="14">Belongs to the protein kinase superfamily. Ser/Thr protein kinase family. Aurora subfamily.</text>
</comment>
<dbReference type="OrthoDB" id="377346at2759"/>
<keyword evidence="6 10" id="KW-0067">ATP-binding</keyword>
<dbReference type="EMBL" id="CAJFDH010000003">
    <property type="protein sequence ID" value="CAD5216084.1"/>
    <property type="molecule type" value="Genomic_DNA"/>
</dbReference>
<dbReference type="GO" id="GO:0005524">
    <property type="term" value="F:ATP binding"/>
    <property type="evidence" value="ECO:0007669"/>
    <property type="project" value="UniProtKB-UniRule"/>
</dbReference>
<dbReference type="InterPro" id="IPR000719">
    <property type="entry name" value="Prot_kinase_dom"/>
</dbReference>
<evidence type="ECO:0000256" key="8">
    <source>
        <dbReference type="ARBA" id="ARBA00048679"/>
    </source>
</evidence>